<organism evidence="1">
    <name type="scientific">Siphoviridae sp. ctmIh35</name>
    <dbReference type="NCBI Taxonomy" id="2827932"/>
    <lineage>
        <taxon>Viruses</taxon>
        <taxon>Duplodnaviria</taxon>
        <taxon>Heunggongvirae</taxon>
        <taxon>Uroviricota</taxon>
        <taxon>Caudoviricetes</taxon>
    </lineage>
</organism>
<dbReference type="EMBL" id="BK032772">
    <property type="protein sequence ID" value="DAF59564.1"/>
    <property type="molecule type" value="Genomic_DNA"/>
</dbReference>
<name>A0A8S5T898_9CAUD</name>
<proteinExistence type="predicted"/>
<accession>A0A8S5T898</accession>
<evidence type="ECO:0000313" key="1">
    <source>
        <dbReference type="EMBL" id="DAF59564.1"/>
    </source>
</evidence>
<sequence length="59" mass="6587">MGNEVVVIPLDEYRALCSMEGRVNALRDIAKRNRYISTEDALSMLGFEEEDHAGESNGN</sequence>
<reference evidence="1" key="1">
    <citation type="journal article" date="2021" name="Proc. Natl. Acad. Sci. U.S.A.">
        <title>A Catalog of Tens of Thousands of Viruses from Human Metagenomes Reveals Hidden Associations with Chronic Diseases.</title>
        <authorList>
            <person name="Tisza M.J."/>
            <person name="Buck C.B."/>
        </authorList>
    </citation>
    <scope>NUCLEOTIDE SEQUENCE</scope>
    <source>
        <strain evidence="1">CtmIh35</strain>
    </source>
</reference>
<protein>
    <submittedName>
        <fullName evidence="1">RelB Antitoxin alpha helical domain</fullName>
    </submittedName>
</protein>